<evidence type="ECO:0000313" key="2">
    <source>
        <dbReference type="EMBL" id="KAK3801422.1"/>
    </source>
</evidence>
<keyword evidence="3" id="KW-1185">Reference proteome</keyword>
<dbReference type="PANTHER" id="PTHR24035:SF109">
    <property type="entry name" value="PROTEIN DRAPER"/>
    <property type="match status" value="1"/>
</dbReference>
<organism evidence="2 3">
    <name type="scientific">Elysia crispata</name>
    <name type="common">lettuce slug</name>
    <dbReference type="NCBI Taxonomy" id="231223"/>
    <lineage>
        <taxon>Eukaryota</taxon>
        <taxon>Metazoa</taxon>
        <taxon>Spiralia</taxon>
        <taxon>Lophotrochozoa</taxon>
        <taxon>Mollusca</taxon>
        <taxon>Gastropoda</taxon>
        <taxon>Heterobranchia</taxon>
        <taxon>Euthyneura</taxon>
        <taxon>Panpulmonata</taxon>
        <taxon>Sacoglossa</taxon>
        <taxon>Placobranchoidea</taxon>
        <taxon>Plakobranchidae</taxon>
        <taxon>Elysia</taxon>
    </lineage>
</organism>
<comment type="caution">
    <text evidence="2">The sequence shown here is derived from an EMBL/GenBank/DDBJ whole genome shotgun (WGS) entry which is preliminary data.</text>
</comment>
<dbReference type="AlphaFoldDB" id="A0AAE1EC04"/>
<feature type="signal peptide" evidence="1">
    <location>
        <begin position="1"/>
        <end position="22"/>
    </location>
</feature>
<dbReference type="Proteomes" id="UP001283361">
    <property type="component" value="Unassembled WGS sequence"/>
</dbReference>
<feature type="non-terminal residue" evidence="2">
    <location>
        <position position="1"/>
    </location>
</feature>
<evidence type="ECO:0000313" key="3">
    <source>
        <dbReference type="Proteomes" id="UP001283361"/>
    </source>
</evidence>
<reference evidence="2" key="1">
    <citation type="journal article" date="2023" name="G3 (Bethesda)">
        <title>A reference genome for the long-term kleptoplast-retaining sea slug Elysia crispata morphotype clarki.</title>
        <authorList>
            <person name="Eastman K.E."/>
            <person name="Pendleton A.L."/>
            <person name="Shaikh M.A."/>
            <person name="Suttiyut T."/>
            <person name="Ogas R."/>
            <person name="Tomko P."/>
            <person name="Gavelis G."/>
            <person name="Widhalm J.R."/>
            <person name="Wisecaver J.H."/>
        </authorList>
    </citation>
    <scope>NUCLEOTIDE SEQUENCE</scope>
    <source>
        <strain evidence="2">ECLA1</strain>
    </source>
</reference>
<evidence type="ECO:0000256" key="1">
    <source>
        <dbReference type="SAM" id="SignalP"/>
    </source>
</evidence>
<feature type="chain" id="PRO_5042052854" evidence="1">
    <location>
        <begin position="23"/>
        <end position="434"/>
    </location>
</feature>
<name>A0AAE1EC04_9GAST</name>
<gene>
    <name evidence="2" type="ORF">RRG08_025547</name>
</gene>
<dbReference type="Gene3D" id="2.170.300.10">
    <property type="entry name" value="Tie2 ligand-binding domain superfamily"/>
    <property type="match status" value="2"/>
</dbReference>
<accession>A0AAE1EC04</accession>
<dbReference type="InterPro" id="IPR052108">
    <property type="entry name" value="MEGF/SIB"/>
</dbReference>
<keyword evidence="1" id="KW-0732">Signal</keyword>
<proteinExistence type="predicted"/>
<dbReference type="PANTHER" id="PTHR24035">
    <property type="entry name" value="MULTIPLE EPIDERMAL GROWTH FACTOR-LIKE DOMAINS PROTEIN"/>
    <property type="match status" value="1"/>
</dbReference>
<dbReference type="EMBL" id="JAWDGP010000321">
    <property type="protein sequence ID" value="KAK3801422.1"/>
    <property type="molecule type" value="Genomic_DNA"/>
</dbReference>
<sequence length="434" mass="48358">MYTKTWQVTCVLVLVAYNTSSGVMTSTCQKGWFGPKCEYKCHCRDTSPCNPVDGFCQLGCDREWFGPACQYVSLRFKVLNKSIRRQNWLADKDDSTCNSKNTDEVLVRLRTPSPLDRIRVAVRDPDHLNSLVVSHYGISAPRKRIYCENPRRVKISSTIQDIYCSTSERISRVALSGSGVNSLCSLYISGGRSFAQKQPAGSETDGLYPVDRSNDTLKKPFALFNRCTSTSYKYDIVSWNISFPSPVEVSKFLLIYKLLSYEGNRGLISVAFHVRAMSSDRTDQLYEYSRKDFGARNYSIVIPSPRIQFAVSKVEVFAKTGRMDKPLCEVEIFGDCPFGFYGLTCSKQCNTSCYGSDHACDPFDGTCDSCSPGYTGRQCGLPCPLHKYGLECLQNCSSNCAGQHKLCHHIDGHCTNGCVSGFRGALCDQICPLG</sequence>
<protein>
    <submittedName>
        <fullName evidence="2">Uncharacterized protein</fullName>
    </submittedName>
</protein>